<proteinExistence type="predicted"/>
<evidence type="ECO:0000256" key="1">
    <source>
        <dbReference type="SAM" id="Coils"/>
    </source>
</evidence>
<keyword evidence="1" id="KW-0175">Coiled coil</keyword>
<gene>
    <name evidence="2" type="ORF">HGG69_02635</name>
</gene>
<accession>A0A858U907</accession>
<sequence length="101" mass="11947">MKDYKHIETMEDILNNHEKSIETLNEILKSTEKELKNYSKLVNYYFSKQWINDYNDDSKGLIPKNINRGVLSEDLIHNLIITYNETALQMIELGTKILKIK</sequence>
<dbReference type="RefSeq" id="WP_169605235.1">
    <property type="nucleotide sequence ID" value="NZ_CP051481.1"/>
</dbReference>
<dbReference type="Pfam" id="PF14131">
    <property type="entry name" value="DUF4298"/>
    <property type="match status" value="1"/>
</dbReference>
<feature type="coiled-coil region" evidence="1">
    <location>
        <begin position="7"/>
        <end position="41"/>
    </location>
</feature>
<dbReference type="EMBL" id="CP051481">
    <property type="protein sequence ID" value="QJG67186.1"/>
    <property type="molecule type" value="Genomic_DNA"/>
</dbReference>
<dbReference type="Proteomes" id="UP000501060">
    <property type="component" value="Chromosome"/>
</dbReference>
<dbReference type="KEGG" id="mphe:HGG69_02635"/>
<name>A0A858U907_9MOLU</name>
<keyword evidence="3" id="KW-1185">Reference proteome</keyword>
<dbReference type="InterPro" id="IPR025384">
    <property type="entry name" value="DUF4298"/>
</dbReference>
<evidence type="ECO:0000313" key="3">
    <source>
        <dbReference type="Proteomes" id="UP000501060"/>
    </source>
</evidence>
<dbReference type="AlphaFoldDB" id="A0A858U907"/>
<protein>
    <submittedName>
        <fullName evidence="2">DUF4298 domain-containing protein</fullName>
    </submittedName>
</protein>
<evidence type="ECO:0000313" key="2">
    <source>
        <dbReference type="EMBL" id="QJG67186.1"/>
    </source>
</evidence>
<reference evidence="2 3" key="1">
    <citation type="submission" date="2020-04" db="EMBL/GenBank/DDBJ databases">
        <title>Novel Mycoplasma species detected in Phocoena phocoena (harbor porpoise) from the USA.</title>
        <authorList>
            <person name="Volokhov D.V."/>
        </authorList>
    </citation>
    <scope>NUCLEOTIDE SEQUENCE [LARGE SCALE GENOMIC DNA]</scope>
    <source>
        <strain evidence="2 3">Phocoena C-264-GEN</strain>
    </source>
</reference>
<organism evidence="2 3">
    <name type="scientific">Mycoplasma phocoenae</name>
    <dbReference type="NCBI Taxonomy" id="754517"/>
    <lineage>
        <taxon>Bacteria</taxon>
        <taxon>Bacillati</taxon>
        <taxon>Mycoplasmatota</taxon>
        <taxon>Mollicutes</taxon>
        <taxon>Mycoplasmataceae</taxon>
        <taxon>Mycoplasma</taxon>
    </lineage>
</organism>